<dbReference type="Proteomes" id="UP001055115">
    <property type="component" value="Unassembled WGS sequence"/>
</dbReference>
<feature type="compositionally biased region" description="Basic and acidic residues" evidence="1">
    <location>
        <begin position="72"/>
        <end position="87"/>
    </location>
</feature>
<accession>A0AA37P8Y5</accession>
<comment type="caution">
    <text evidence="2">The sequence shown here is derived from an EMBL/GenBank/DDBJ whole genome shotgun (WGS) entry which is preliminary data.</text>
</comment>
<dbReference type="EMBL" id="BQXU01000021">
    <property type="protein sequence ID" value="GKT47829.1"/>
    <property type="molecule type" value="Genomic_DNA"/>
</dbReference>
<dbReference type="GeneID" id="73328812"/>
<evidence type="ECO:0000313" key="3">
    <source>
        <dbReference type="Proteomes" id="UP001055115"/>
    </source>
</evidence>
<keyword evidence="3" id="KW-1185">Reference proteome</keyword>
<gene>
    <name evidence="2" type="ORF">ColSpa_08010</name>
</gene>
<dbReference type="AlphaFoldDB" id="A0AA37P8Y5"/>
<proteinExistence type="predicted"/>
<evidence type="ECO:0000256" key="1">
    <source>
        <dbReference type="SAM" id="MobiDB-lite"/>
    </source>
</evidence>
<reference evidence="2 3" key="1">
    <citation type="submission" date="2022-03" db="EMBL/GenBank/DDBJ databases">
        <title>Genome data of Colletotrichum spp.</title>
        <authorList>
            <person name="Utami Y.D."/>
            <person name="Hiruma K."/>
        </authorList>
    </citation>
    <scope>NUCLEOTIDE SEQUENCE [LARGE SCALE GENOMIC DNA]</scope>
    <source>
        <strain evidence="2 3">MAFF 239500</strain>
    </source>
</reference>
<evidence type="ECO:0000313" key="2">
    <source>
        <dbReference type="EMBL" id="GKT47829.1"/>
    </source>
</evidence>
<name>A0AA37P8Y5_9PEZI</name>
<sequence length="87" mass="9632">MLVPVKAPALDMVECITSRFAFVESGKPIPSYSFGSFGGEDRIKKMNQRWAKPKNPFGGEPYAMHATSPAERTSKAGPERFQHTLNC</sequence>
<dbReference type="RefSeq" id="XP_049130179.1">
    <property type="nucleotide sequence ID" value="XM_049274222.1"/>
</dbReference>
<protein>
    <submittedName>
        <fullName evidence="2">Uncharacterized protein</fullName>
    </submittedName>
</protein>
<feature type="region of interest" description="Disordered" evidence="1">
    <location>
        <begin position="54"/>
        <end position="87"/>
    </location>
</feature>
<organism evidence="2 3">
    <name type="scientific">Colletotrichum spaethianum</name>
    <dbReference type="NCBI Taxonomy" id="700344"/>
    <lineage>
        <taxon>Eukaryota</taxon>
        <taxon>Fungi</taxon>
        <taxon>Dikarya</taxon>
        <taxon>Ascomycota</taxon>
        <taxon>Pezizomycotina</taxon>
        <taxon>Sordariomycetes</taxon>
        <taxon>Hypocreomycetidae</taxon>
        <taxon>Glomerellales</taxon>
        <taxon>Glomerellaceae</taxon>
        <taxon>Colletotrichum</taxon>
        <taxon>Colletotrichum spaethianum species complex</taxon>
    </lineage>
</organism>